<dbReference type="Proteomes" id="UP000198967">
    <property type="component" value="Unassembled WGS sequence"/>
</dbReference>
<dbReference type="GO" id="GO:0050660">
    <property type="term" value="F:flavin adenine dinucleotide binding"/>
    <property type="evidence" value="ECO:0007669"/>
    <property type="project" value="InterPro"/>
</dbReference>
<dbReference type="AlphaFoldDB" id="A0A1G8D3M9"/>
<keyword evidence="6" id="KW-1185">Reference proteome</keyword>
<evidence type="ECO:0000256" key="3">
    <source>
        <dbReference type="ARBA" id="ARBA00022827"/>
    </source>
</evidence>
<dbReference type="GO" id="GO:0004499">
    <property type="term" value="F:N,N-dimethylaniline monooxygenase activity"/>
    <property type="evidence" value="ECO:0007669"/>
    <property type="project" value="InterPro"/>
</dbReference>
<name>A0A1G8D3M9_PSEOR</name>
<evidence type="ECO:0000313" key="5">
    <source>
        <dbReference type="EMBL" id="SDH52009.1"/>
    </source>
</evidence>
<keyword evidence="3" id="KW-0274">FAD</keyword>
<dbReference type="PANTHER" id="PTHR43539:SF68">
    <property type="entry name" value="FLAVIN-BINDING MONOOXYGENASE-LIKE PROTEIN (AFU_ORTHOLOGUE AFUA_4G09220)"/>
    <property type="match status" value="1"/>
</dbReference>
<gene>
    <name evidence="5" type="ORF">SAMN05216377_12439</name>
</gene>
<comment type="similarity">
    <text evidence="1">Belongs to the FAD-binding monooxygenase family.</text>
</comment>
<dbReference type="InterPro" id="IPR050982">
    <property type="entry name" value="Auxin_biosynth/cation_transpt"/>
</dbReference>
<keyword evidence="4" id="KW-0560">Oxidoreductase</keyword>
<dbReference type="PANTHER" id="PTHR43539">
    <property type="entry name" value="FLAVIN-BINDING MONOOXYGENASE-LIKE PROTEIN (AFU_ORTHOLOGUE AFUA_4G09220)"/>
    <property type="match status" value="1"/>
</dbReference>
<organism evidence="5 6">
    <name type="scientific">Pseudonocardia oroxyli</name>
    <dbReference type="NCBI Taxonomy" id="366584"/>
    <lineage>
        <taxon>Bacteria</taxon>
        <taxon>Bacillati</taxon>
        <taxon>Actinomycetota</taxon>
        <taxon>Actinomycetes</taxon>
        <taxon>Pseudonocardiales</taxon>
        <taxon>Pseudonocardiaceae</taxon>
        <taxon>Pseudonocardia</taxon>
    </lineage>
</organism>
<evidence type="ECO:0000256" key="4">
    <source>
        <dbReference type="ARBA" id="ARBA00023002"/>
    </source>
</evidence>
<sequence length="394" mass="43100">MGDNWRNRYESLTLHNPVEMNGFPYLPFPKHYPEYLPKDLVADWLEIYARYLDLDVWTGTEFFGADYDDQTGQWSARVRRADGHERVLHPKHIVLATGGIGGKPSVPDLPGLGSFAGKVLHSSEYTKAAQYGIERAIIVGAATSAHDIALDMSDNGVEATMIQRGPIVVNHVATANLAVAGFLNPEIPTKVNDIRFAVGMINPLREAASREYHAYAKALDGDLLKGLAAAGMRLGDGFNGLGWLDLFLRTGGGYYLNKGASERIIDGGIKVLQLDRMVEFVANGAKLDDGTILEADMVVLATGYHNRKVEVSEWFGSDVAERVGDIARLDSQGEWANLWGQTAQRGLWFNGGGFNMTRSNSFVLAMLIKADIEGLITDRFRRAPANSQSITVGA</sequence>
<proteinExistence type="inferred from homology"/>
<dbReference type="EMBL" id="FNBE01000024">
    <property type="protein sequence ID" value="SDH52009.1"/>
    <property type="molecule type" value="Genomic_DNA"/>
</dbReference>
<reference evidence="5 6" key="1">
    <citation type="submission" date="2016-10" db="EMBL/GenBank/DDBJ databases">
        <authorList>
            <person name="de Groot N.N."/>
        </authorList>
    </citation>
    <scope>NUCLEOTIDE SEQUENCE [LARGE SCALE GENOMIC DNA]</scope>
    <source>
        <strain evidence="5 6">CGMCC 4.3143</strain>
    </source>
</reference>
<accession>A0A1G8D3M9</accession>
<dbReference type="GO" id="GO:0050661">
    <property type="term" value="F:NADP binding"/>
    <property type="evidence" value="ECO:0007669"/>
    <property type="project" value="InterPro"/>
</dbReference>
<dbReference type="Gene3D" id="3.50.50.60">
    <property type="entry name" value="FAD/NAD(P)-binding domain"/>
    <property type="match status" value="1"/>
</dbReference>
<dbReference type="Pfam" id="PF00743">
    <property type="entry name" value="FMO-like"/>
    <property type="match status" value="1"/>
</dbReference>
<dbReference type="InterPro" id="IPR020946">
    <property type="entry name" value="Flavin_mOase-like"/>
</dbReference>
<dbReference type="STRING" id="366584.SAMN05216377_12439"/>
<evidence type="ECO:0000256" key="2">
    <source>
        <dbReference type="ARBA" id="ARBA00022630"/>
    </source>
</evidence>
<evidence type="ECO:0000313" key="6">
    <source>
        <dbReference type="Proteomes" id="UP000198967"/>
    </source>
</evidence>
<dbReference type="SUPFAM" id="SSF51905">
    <property type="entry name" value="FAD/NAD(P)-binding domain"/>
    <property type="match status" value="2"/>
</dbReference>
<dbReference type="InterPro" id="IPR036188">
    <property type="entry name" value="FAD/NAD-bd_sf"/>
</dbReference>
<keyword evidence="2" id="KW-0285">Flavoprotein</keyword>
<protein>
    <submittedName>
        <fullName evidence="5">Putative flavoprotein involved in K+ transport</fullName>
    </submittedName>
</protein>
<evidence type="ECO:0000256" key="1">
    <source>
        <dbReference type="ARBA" id="ARBA00010139"/>
    </source>
</evidence>